<comment type="similarity">
    <text evidence="1">Belongs to the LysR transcriptional regulatory family.</text>
</comment>
<dbReference type="GO" id="GO:0006355">
    <property type="term" value="P:regulation of DNA-templated transcription"/>
    <property type="evidence" value="ECO:0007669"/>
    <property type="project" value="TreeGrafter"/>
</dbReference>
<name>A0A1M6QTM4_9FIRM</name>
<evidence type="ECO:0000313" key="6">
    <source>
        <dbReference type="Proteomes" id="UP000242497"/>
    </source>
</evidence>
<dbReference type="PANTHER" id="PTHR30126:SF39">
    <property type="entry name" value="HTH-TYPE TRANSCRIPTIONAL REGULATOR CYSL"/>
    <property type="match status" value="1"/>
</dbReference>
<reference evidence="6" key="1">
    <citation type="submission" date="2016-11" db="EMBL/GenBank/DDBJ databases">
        <authorList>
            <person name="Varghese N."/>
            <person name="Submissions S."/>
        </authorList>
    </citation>
    <scope>NUCLEOTIDE SEQUENCE [LARGE SCALE GENOMIC DNA]</scope>
    <source>
        <strain evidence="6">DSM 15518</strain>
    </source>
</reference>
<sequence length="197" mass="22710">MTVGEHVLPYVLGEYKNTYRNIDIRLSVNNTKVITEKLLNREIDLALIEGCFDKSKFNYKKLKDDELVLAVSSKNRFSKNKEVSLDEILNGNLILREKGSGTREIFENKLVELGYSLEKINVYMEIGSINAIKSLVESNLGYTVISKEAIKREVNLGVINIVPIKDVRIIREFNFVYLNDGFIDFIDDFINFCYTHK</sequence>
<dbReference type="GO" id="GO:0000976">
    <property type="term" value="F:transcription cis-regulatory region binding"/>
    <property type="evidence" value="ECO:0007669"/>
    <property type="project" value="TreeGrafter"/>
</dbReference>
<dbReference type="EMBL" id="FRAE01000047">
    <property type="protein sequence ID" value="SHK23601.1"/>
    <property type="molecule type" value="Genomic_DNA"/>
</dbReference>
<evidence type="ECO:0000259" key="4">
    <source>
        <dbReference type="Pfam" id="PF03466"/>
    </source>
</evidence>
<dbReference type="SUPFAM" id="SSF53850">
    <property type="entry name" value="Periplasmic binding protein-like II"/>
    <property type="match status" value="1"/>
</dbReference>
<keyword evidence="3" id="KW-0804">Transcription</keyword>
<keyword evidence="6" id="KW-1185">Reference proteome</keyword>
<keyword evidence="2" id="KW-0805">Transcription regulation</keyword>
<accession>A0A1M6QTM4</accession>
<dbReference type="Gene3D" id="3.40.190.290">
    <property type="match status" value="1"/>
</dbReference>
<dbReference type="InterPro" id="IPR005119">
    <property type="entry name" value="LysR_subst-bd"/>
</dbReference>
<dbReference type="Proteomes" id="UP000242497">
    <property type="component" value="Unassembled WGS sequence"/>
</dbReference>
<proteinExistence type="inferred from homology"/>
<evidence type="ECO:0000256" key="1">
    <source>
        <dbReference type="ARBA" id="ARBA00009437"/>
    </source>
</evidence>
<evidence type="ECO:0000313" key="5">
    <source>
        <dbReference type="EMBL" id="SHK23601.1"/>
    </source>
</evidence>
<organism evidence="5 6">
    <name type="scientific">Tepidibacter formicigenes DSM 15518</name>
    <dbReference type="NCBI Taxonomy" id="1123349"/>
    <lineage>
        <taxon>Bacteria</taxon>
        <taxon>Bacillati</taxon>
        <taxon>Bacillota</taxon>
        <taxon>Clostridia</taxon>
        <taxon>Peptostreptococcales</taxon>
        <taxon>Peptostreptococcaceae</taxon>
        <taxon>Tepidibacter</taxon>
    </lineage>
</organism>
<protein>
    <submittedName>
        <fullName evidence="5">LysR substrate binding domain-containing protein</fullName>
    </submittedName>
</protein>
<dbReference type="AlphaFoldDB" id="A0A1M6QTM4"/>
<evidence type="ECO:0000256" key="2">
    <source>
        <dbReference type="ARBA" id="ARBA00023015"/>
    </source>
</evidence>
<evidence type="ECO:0000256" key="3">
    <source>
        <dbReference type="ARBA" id="ARBA00023163"/>
    </source>
</evidence>
<dbReference type="Pfam" id="PF03466">
    <property type="entry name" value="LysR_substrate"/>
    <property type="match status" value="1"/>
</dbReference>
<feature type="domain" description="LysR substrate-binding" evidence="4">
    <location>
        <begin position="2"/>
        <end position="181"/>
    </location>
</feature>
<dbReference type="RefSeq" id="WP_330390074.1">
    <property type="nucleotide sequence ID" value="NZ_FRAE01000047.1"/>
</dbReference>
<gene>
    <name evidence="5" type="ORF">SAMN02744037_01949</name>
</gene>
<dbReference type="PANTHER" id="PTHR30126">
    <property type="entry name" value="HTH-TYPE TRANSCRIPTIONAL REGULATOR"/>
    <property type="match status" value="1"/>
</dbReference>
<dbReference type="CDD" id="cd08420">
    <property type="entry name" value="PBP2_CysL_like"/>
    <property type="match status" value="1"/>
</dbReference>
<dbReference type="STRING" id="1123349.SAMN02744037_01949"/>